<comment type="catalytic activity">
    <reaction evidence="2">
        <text>oxidized coenzyme F420-(gamma-L-Glu)(n) + a quinol + H(+) = reduced coenzyme F420-(gamma-L-Glu)(n) + a quinone</text>
        <dbReference type="Rhea" id="RHEA:39663"/>
        <dbReference type="Rhea" id="RHEA-COMP:12939"/>
        <dbReference type="Rhea" id="RHEA-COMP:14378"/>
        <dbReference type="ChEBI" id="CHEBI:15378"/>
        <dbReference type="ChEBI" id="CHEBI:24646"/>
        <dbReference type="ChEBI" id="CHEBI:132124"/>
        <dbReference type="ChEBI" id="CHEBI:133980"/>
        <dbReference type="ChEBI" id="CHEBI:139511"/>
    </reaction>
</comment>
<dbReference type="Proteomes" id="UP001523216">
    <property type="component" value="Unassembled WGS sequence"/>
</dbReference>
<name>A0ABT0XV09_9ACTN</name>
<dbReference type="RefSeq" id="WP_251797489.1">
    <property type="nucleotide sequence ID" value="NZ_JAMQOL010000010.1"/>
</dbReference>
<dbReference type="NCBIfam" id="TIGR00026">
    <property type="entry name" value="hi_GC_TIGR00026"/>
    <property type="match status" value="1"/>
</dbReference>
<dbReference type="PANTHER" id="PTHR39428">
    <property type="entry name" value="F420H(2)-DEPENDENT QUINONE REDUCTASE RV1261C"/>
    <property type="match status" value="1"/>
</dbReference>
<dbReference type="Pfam" id="PF04075">
    <property type="entry name" value="F420H2_quin_red"/>
    <property type="match status" value="1"/>
</dbReference>
<gene>
    <name evidence="3" type="ORF">LXN57_08645</name>
</gene>
<organism evidence="3 4">
    <name type="scientific">Paractinoplanes hotanensis</name>
    <dbReference type="NCBI Taxonomy" id="2906497"/>
    <lineage>
        <taxon>Bacteria</taxon>
        <taxon>Bacillati</taxon>
        <taxon>Actinomycetota</taxon>
        <taxon>Actinomycetes</taxon>
        <taxon>Micromonosporales</taxon>
        <taxon>Micromonosporaceae</taxon>
        <taxon>Paractinoplanes</taxon>
    </lineage>
</organism>
<dbReference type="PANTHER" id="PTHR39428:SF1">
    <property type="entry name" value="F420H(2)-DEPENDENT QUINONE REDUCTASE RV1261C"/>
    <property type="match status" value="1"/>
</dbReference>
<evidence type="ECO:0000256" key="1">
    <source>
        <dbReference type="ARBA" id="ARBA00008710"/>
    </source>
</evidence>
<proteinExistence type="inferred from homology"/>
<accession>A0ABT0XV09</accession>
<evidence type="ECO:0000256" key="2">
    <source>
        <dbReference type="ARBA" id="ARBA00049106"/>
    </source>
</evidence>
<evidence type="ECO:0000313" key="4">
    <source>
        <dbReference type="Proteomes" id="UP001523216"/>
    </source>
</evidence>
<comment type="similarity">
    <text evidence="1">Belongs to the F420H(2)-dependent quinone reductase family.</text>
</comment>
<dbReference type="InterPro" id="IPR012349">
    <property type="entry name" value="Split_barrel_FMN-bd"/>
</dbReference>
<dbReference type="InterPro" id="IPR004378">
    <property type="entry name" value="F420H2_quin_Rdtase"/>
</dbReference>
<sequence>MAFETRRGTRGARQPGGRLLTWVNRWMMRRIRTGKGVGASTLVLTTIGRKSGVERQNPVTYFPGDRGPDSWLIVASAAGAAGNPAWFHNLAAHPGQVSIELADREIPVTAEQLTGADRESAWRSITSGSARFAQYQKKTDRELPVIRLTSREAGKPRADGPR</sequence>
<reference evidence="3 4" key="1">
    <citation type="submission" date="2022-06" db="EMBL/GenBank/DDBJ databases">
        <title>Actinoplanes abujensis sp. nov., isolated from Nigerian arid soil.</title>
        <authorList>
            <person name="Ding P."/>
        </authorList>
    </citation>
    <scope>NUCLEOTIDE SEQUENCE [LARGE SCALE GENOMIC DNA]</scope>
    <source>
        <strain evidence="4">TRM88002</strain>
    </source>
</reference>
<dbReference type="EMBL" id="JAMQOL010000010">
    <property type="protein sequence ID" value="MCM4077631.1"/>
    <property type="molecule type" value="Genomic_DNA"/>
</dbReference>
<keyword evidence="4" id="KW-1185">Reference proteome</keyword>
<dbReference type="Gene3D" id="2.30.110.10">
    <property type="entry name" value="Electron Transport, Fmn-binding Protein, Chain A"/>
    <property type="match status" value="1"/>
</dbReference>
<comment type="caution">
    <text evidence="3">The sequence shown here is derived from an EMBL/GenBank/DDBJ whole genome shotgun (WGS) entry which is preliminary data.</text>
</comment>
<protein>
    <submittedName>
        <fullName evidence="3">Nitroreductase family deazaflavin-dependent oxidoreductase</fullName>
    </submittedName>
</protein>
<evidence type="ECO:0000313" key="3">
    <source>
        <dbReference type="EMBL" id="MCM4077631.1"/>
    </source>
</evidence>